<dbReference type="Gene3D" id="3.40.50.300">
    <property type="entry name" value="P-loop containing nucleotide triphosphate hydrolases"/>
    <property type="match status" value="1"/>
</dbReference>
<comment type="similarity">
    <text evidence="5">Belongs to the TRAFAC class OBG-HflX-like GTPase superfamily. HflX GTPase family.</text>
</comment>
<evidence type="ECO:0000256" key="4">
    <source>
        <dbReference type="ARBA" id="ARBA00023134"/>
    </source>
</evidence>
<reference evidence="8 9" key="1">
    <citation type="submission" date="2021-01" db="EMBL/GenBank/DDBJ databases">
        <title>Genomic Encyclopedia of Type Strains, Phase IV (KMG-IV): sequencing the most valuable type-strain genomes for metagenomic binning, comparative biology and taxonomic classification.</title>
        <authorList>
            <person name="Goeker M."/>
        </authorList>
    </citation>
    <scope>NUCLEOTIDE SEQUENCE [LARGE SCALE GENOMIC DNA]</scope>
    <source>
        <strain evidence="8 9">DSM 24436</strain>
    </source>
</reference>
<keyword evidence="5" id="KW-0963">Cytoplasm</keyword>
<dbReference type="Gene3D" id="6.10.250.2860">
    <property type="match status" value="1"/>
</dbReference>
<dbReference type="InterPro" id="IPR025121">
    <property type="entry name" value="GTPase_HflX_N"/>
</dbReference>
<keyword evidence="2 5" id="KW-0547">Nucleotide-binding</keyword>
<dbReference type="NCBIfam" id="TIGR03156">
    <property type="entry name" value="GTP_HflX"/>
    <property type="match status" value="1"/>
</dbReference>
<dbReference type="InterPro" id="IPR032305">
    <property type="entry name" value="GTP-bd_M"/>
</dbReference>
<organism evidence="8 9">
    <name type="scientific">Fusibacter tunisiensis</name>
    <dbReference type="NCBI Taxonomy" id="1008308"/>
    <lineage>
        <taxon>Bacteria</taxon>
        <taxon>Bacillati</taxon>
        <taxon>Bacillota</taxon>
        <taxon>Clostridia</taxon>
        <taxon>Eubacteriales</taxon>
        <taxon>Eubacteriales Family XII. Incertae Sedis</taxon>
        <taxon>Fusibacter</taxon>
    </lineage>
</organism>
<dbReference type="Gene3D" id="3.40.50.11060">
    <property type="entry name" value="GTPase HflX, N-terminal domain"/>
    <property type="match status" value="1"/>
</dbReference>
<keyword evidence="9" id="KW-1185">Reference proteome</keyword>
<evidence type="ECO:0000313" key="9">
    <source>
        <dbReference type="Proteomes" id="UP000767854"/>
    </source>
</evidence>
<proteinExistence type="inferred from homology"/>
<evidence type="ECO:0000256" key="1">
    <source>
        <dbReference type="ARBA" id="ARBA00022723"/>
    </source>
</evidence>
<keyword evidence="1" id="KW-0479">Metal-binding</keyword>
<keyword evidence="4 5" id="KW-0342">GTP-binding</keyword>
<evidence type="ECO:0000256" key="6">
    <source>
        <dbReference type="SAM" id="Coils"/>
    </source>
</evidence>
<dbReference type="HAMAP" id="MF_00900">
    <property type="entry name" value="GTPase_HflX"/>
    <property type="match status" value="1"/>
</dbReference>
<feature type="coiled-coil region" evidence="6">
    <location>
        <begin position="160"/>
        <end position="194"/>
    </location>
</feature>
<dbReference type="InterPro" id="IPR042108">
    <property type="entry name" value="GTPase_HflX_N_sf"/>
</dbReference>
<dbReference type="PANTHER" id="PTHR10229">
    <property type="entry name" value="GTP-BINDING PROTEIN HFLX"/>
    <property type="match status" value="1"/>
</dbReference>
<accession>A0ABS2MQL0</accession>
<dbReference type="Pfam" id="PF13167">
    <property type="entry name" value="GTP-bdg_N"/>
    <property type="match status" value="1"/>
</dbReference>
<dbReference type="InterPro" id="IPR027417">
    <property type="entry name" value="P-loop_NTPase"/>
</dbReference>
<name>A0ABS2MQL0_9FIRM</name>
<dbReference type="InterPro" id="IPR030394">
    <property type="entry name" value="G_HFLX_dom"/>
</dbReference>
<dbReference type="InterPro" id="IPR016496">
    <property type="entry name" value="GTPase_HflX"/>
</dbReference>
<dbReference type="InterPro" id="IPR006073">
    <property type="entry name" value="GTP-bd"/>
</dbReference>
<comment type="function">
    <text evidence="5">GTPase that associates with the 50S ribosomal subunit and may have a role during protein synthesis or ribosome biogenesis.</text>
</comment>
<comment type="subunit">
    <text evidence="5">Monomer. Associates with the 50S ribosomal subunit.</text>
</comment>
<keyword evidence="3" id="KW-0460">Magnesium</keyword>
<feature type="domain" description="Hflx-type G" evidence="7">
    <location>
        <begin position="201"/>
        <end position="369"/>
    </location>
</feature>
<gene>
    <name evidence="5" type="primary">hflX</name>
    <name evidence="8" type="ORF">JOC49_001185</name>
</gene>
<evidence type="ECO:0000256" key="2">
    <source>
        <dbReference type="ARBA" id="ARBA00022741"/>
    </source>
</evidence>
<dbReference type="PANTHER" id="PTHR10229:SF0">
    <property type="entry name" value="GTP-BINDING PROTEIN 6-RELATED"/>
    <property type="match status" value="1"/>
</dbReference>
<dbReference type="PROSITE" id="PS51705">
    <property type="entry name" value="G_HFLX"/>
    <property type="match status" value="1"/>
</dbReference>
<protein>
    <recommendedName>
        <fullName evidence="5">GTPase HflX</fullName>
    </recommendedName>
    <alternativeName>
        <fullName evidence="5">GTP-binding protein HflX</fullName>
    </alternativeName>
</protein>
<dbReference type="PIRSF" id="PIRSF006809">
    <property type="entry name" value="GTP-binding_hflX_prd"/>
    <property type="match status" value="1"/>
</dbReference>
<comment type="subcellular location">
    <subcellularLocation>
        <location evidence="5">Cytoplasm</location>
    </subcellularLocation>
    <text evidence="5">May associate with membranes.</text>
</comment>
<evidence type="ECO:0000256" key="5">
    <source>
        <dbReference type="HAMAP-Rule" id="MF_00900"/>
    </source>
</evidence>
<sequence>MYESENSEIKAILVGLHQGLKGEYDINETMAELAELVYAANAQVVDSIIQNKEKIEVATYIGTGKVEEVKATIDLKQANLVVFNDELSGAQIRNLEAILEVKVIDRTALILDIFAKRAASKIAKLQVELAQLRYRLPRLIGFRGELSRTGGGIGTRGPGEQKLEIDRRRIQERIDEIRRQIREADKNRDVQRKLREKREIPIVALVGYTNSGKSTVLNQMLRYTHNEDQDKQVYEENMLFATLDTFSRRIVLDDKKEFILTDTVGFVSKLPHSLVEAFKATLEEALSADLLIHVIDASNSHYAMQSEVTHSVLKELKADDVPMISVYNKIDLLSSETIPFGNALAISAKTGENFNLLIERLSKEIFKDRIKATFLVPYSEGSIVSYLCREYQAEKLEYLEEGTLIQLELAIKDFEKFRNYLR</sequence>
<keyword evidence="6" id="KW-0175">Coiled coil</keyword>
<comment type="caution">
    <text evidence="8">The sequence shown here is derived from an EMBL/GenBank/DDBJ whole genome shotgun (WGS) entry which is preliminary data.</text>
</comment>
<evidence type="ECO:0000259" key="7">
    <source>
        <dbReference type="PROSITE" id="PS51705"/>
    </source>
</evidence>
<dbReference type="Pfam" id="PF01926">
    <property type="entry name" value="MMR_HSR1"/>
    <property type="match status" value="1"/>
</dbReference>
<dbReference type="Proteomes" id="UP000767854">
    <property type="component" value="Unassembled WGS sequence"/>
</dbReference>
<dbReference type="EMBL" id="JAFBDT010000006">
    <property type="protein sequence ID" value="MBM7561665.1"/>
    <property type="molecule type" value="Genomic_DNA"/>
</dbReference>
<dbReference type="Pfam" id="PF16360">
    <property type="entry name" value="GTP-bdg_M"/>
    <property type="match status" value="1"/>
</dbReference>
<dbReference type="RefSeq" id="WP_204663371.1">
    <property type="nucleotide sequence ID" value="NZ_JAFBDT010000006.1"/>
</dbReference>
<evidence type="ECO:0000256" key="3">
    <source>
        <dbReference type="ARBA" id="ARBA00022842"/>
    </source>
</evidence>
<evidence type="ECO:0000313" key="8">
    <source>
        <dbReference type="EMBL" id="MBM7561665.1"/>
    </source>
</evidence>
<dbReference type="CDD" id="cd01878">
    <property type="entry name" value="HflX"/>
    <property type="match status" value="1"/>
</dbReference>
<dbReference type="SUPFAM" id="SSF52540">
    <property type="entry name" value="P-loop containing nucleoside triphosphate hydrolases"/>
    <property type="match status" value="1"/>
</dbReference>